<keyword evidence="5 7" id="KW-1133">Transmembrane helix</keyword>
<dbReference type="GO" id="GO:0005886">
    <property type="term" value="C:plasma membrane"/>
    <property type="evidence" value="ECO:0007669"/>
    <property type="project" value="UniProtKB-SubCell"/>
</dbReference>
<dbReference type="PIRSF" id="PIRSF019239">
    <property type="entry name" value="MrpE"/>
    <property type="match status" value="1"/>
</dbReference>
<comment type="caution">
    <text evidence="8">The sequence shown here is derived from an EMBL/GenBank/DDBJ whole genome shotgun (WGS) entry which is preliminary data.</text>
</comment>
<keyword evidence="6 7" id="KW-0472">Membrane</keyword>
<evidence type="ECO:0000256" key="5">
    <source>
        <dbReference type="ARBA" id="ARBA00022989"/>
    </source>
</evidence>
<keyword evidence="9" id="KW-1185">Reference proteome</keyword>
<dbReference type="OrthoDB" id="9807187at2"/>
<evidence type="ECO:0000256" key="1">
    <source>
        <dbReference type="ARBA" id="ARBA00004651"/>
    </source>
</evidence>
<proteinExistence type="inferred from homology"/>
<evidence type="ECO:0000256" key="4">
    <source>
        <dbReference type="ARBA" id="ARBA00022692"/>
    </source>
</evidence>
<dbReference type="EMBL" id="PDWK01000045">
    <property type="protein sequence ID" value="KAF1688547.1"/>
    <property type="molecule type" value="Genomic_DNA"/>
</dbReference>
<dbReference type="NCBIfam" id="NF006518">
    <property type="entry name" value="PRK08965.1-2"/>
    <property type="match status" value="1"/>
</dbReference>
<dbReference type="InterPro" id="IPR002758">
    <property type="entry name" value="Cation_antiport_E"/>
</dbReference>
<organism evidence="8 9">
    <name type="scientific">Pseudoxanthomonas taiwanensis</name>
    <dbReference type="NCBI Taxonomy" id="176598"/>
    <lineage>
        <taxon>Bacteria</taxon>
        <taxon>Pseudomonadati</taxon>
        <taxon>Pseudomonadota</taxon>
        <taxon>Gammaproteobacteria</taxon>
        <taxon>Lysobacterales</taxon>
        <taxon>Lysobacteraceae</taxon>
        <taxon>Pseudoxanthomonas</taxon>
    </lineage>
</organism>
<evidence type="ECO:0000256" key="6">
    <source>
        <dbReference type="ARBA" id="ARBA00023136"/>
    </source>
</evidence>
<dbReference type="Proteomes" id="UP000717981">
    <property type="component" value="Unassembled WGS sequence"/>
</dbReference>
<name>A0A921P1G3_9GAMM</name>
<evidence type="ECO:0000256" key="2">
    <source>
        <dbReference type="ARBA" id="ARBA00006228"/>
    </source>
</evidence>
<protein>
    <submittedName>
        <fullName evidence="8">Na+/H+ antiporter subunit E</fullName>
    </submittedName>
</protein>
<reference evidence="8" key="1">
    <citation type="submission" date="2017-10" db="EMBL/GenBank/DDBJ databases">
        <title>Whole genome sequencing of members of genus Pseudoxanthomonas.</title>
        <authorList>
            <person name="Kumar S."/>
            <person name="Bansal K."/>
            <person name="Kaur A."/>
            <person name="Patil P."/>
            <person name="Sharma S."/>
            <person name="Patil P.B."/>
        </authorList>
    </citation>
    <scope>NUCLEOTIDE SEQUENCE</scope>
    <source>
        <strain evidence="8">DSM 22914</strain>
    </source>
</reference>
<feature type="transmembrane region" description="Helical" evidence="7">
    <location>
        <begin position="32"/>
        <end position="52"/>
    </location>
</feature>
<dbReference type="GO" id="GO:0008324">
    <property type="term" value="F:monoatomic cation transmembrane transporter activity"/>
    <property type="evidence" value="ECO:0007669"/>
    <property type="project" value="InterPro"/>
</dbReference>
<keyword evidence="4 7" id="KW-0812">Transmembrane</keyword>
<keyword evidence="3" id="KW-1003">Cell membrane</keyword>
<dbReference type="RefSeq" id="WP_162124793.1">
    <property type="nucleotide sequence ID" value="NZ_PDWK01000045.1"/>
</dbReference>
<dbReference type="Pfam" id="PF01899">
    <property type="entry name" value="MNHE"/>
    <property type="match status" value="1"/>
</dbReference>
<dbReference type="PANTHER" id="PTHR34584">
    <property type="entry name" value="NA(+)/H(+) ANTIPORTER SUBUNIT E1"/>
    <property type="match status" value="1"/>
</dbReference>
<evidence type="ECO:0000313" key="9">
    <source>
        <dbReference type="Proteomes" id="UP000717981"/>
    </source>
</evidence>
<evidence type="ECO:0000256" key="3">
    <source>
        <dbReference type="ARBA" id="ARBA00022475"/>
    </source>
</evidence>
<dbReference type="AlphaFoldDB" id="A0A921P1G3"/>
<evidence type="ECO:0000256" key="7">
    <source>
        <dbReference type="SAM" id="Phobius"/>
    </source>
</evidence>
<sequence>MARTLRRRLLPSPPLSVLVFCFWLLMNDQVSAGHVVMALLMALVVPPFAARLDREFARIGRLRGLPRLVARVAADIVRCNITVARQVLGPQERLRPGFIWVPLDIANIHGIAVLTSIITLTPGTVSASLSDDRRHLLVHVLHLEDPEALVQEIKARYEAPLMEIFP</sequence>
<evidence type="ECO:0000313" key="8">
    <source>
        <dbReference type="EMBL" id="KAF1688547.1"/>
    </source>
</evidence>
<feature type="transmembrane region" description="Helical" evidence="7">
    <location>
        <begin position="9"/>
        <end position="26"/>
    </location>
</feature>
<gene>
    <name evidence="8" type="ORF">CR938_09570</name>
</gene>
<comment type="similarity">
    <text evidence="2">Belongs to the CPA3 antiporters (TC 2.A.63) subunit E family.</text>
</comment>
<comment type="subcellular location">
    <subcellularLocation>
        <location evidence="1">Cell membrane</location>
        <topology evidence="1">Multi-pass membrane protein</topology>
    </subcellularLocation>
</comment>
<accession>A0A921P1G3</accession>
<dbReference type="PANTHER" id="PTHR34584:SF1">
    <property type="entry name" value="NA(+)_H(+) ANTIPORTER SUBUNIT E1"/>
    <property type="match status" value="1"/>
</dbReference>